<evidence type="ECO:0000259" key="5">
    <source>
        <dbReference type="Pfam" id="PF08314"/>
    </source>
</evidence>
<feature type="domain" description="Sec39" evidence="5">
    <location>
        <begin position="382"/>
        <end position="647"/>
    </location>
</feature>
<keyword evidence="2" id="KW-0813">Transport</keyword>
<keyword evidence="7" id="KW-1185">Reference proteome</keyword>
<sequence length="691" mass="79059">MKQDTVMLKDRLYILLSVLATRGDVERVEKCVVYDSELSVQEVLEVICVFWPEVDDPERLWFVYEGIERERQSTGELEFELINSEAELQALVDADADVVRGRAEMLRSHVRSRLEAHSVAVDVADCAGTFARARTVLVNEVEPDVLFHSGIIRRLRRGGRCAAVTAWERGILRPLAHANCSISRPLLVSAFEQLTPAEALELFVEPRSDEPAVHRAVLLHEVVPYVTFKQAYQEFLDVFLTPEQFPLTTLENFEFLKYMTKTVRPLFAEQPGKKKVFDRKLLQLLYDRGESLAEIPLPDLPRELYGLLLLIDETVTLSDGVSVKDLIEYTKYMDAANNYSLKSMRSLANADELAQLASFNSISHYLLAESPSVQTLQFLLSSSKLYPKLTKENQESAIIETLLSLSEFTLLHDFSLQAGFQVEKSVILKYFWRFFNSAPNGSRDRPEMTKARNNLRLLPKKDYYYLETLLDVADALAKYSLSYSRGQPFRPSHILDLKDDPFRIISKLLETNPSLYRDVETTFEILKQLYEGLQLQPHDPKYTSEYTRLLVCHIDCALANMEFKFAYDKVIELLENHDGLGEHWSTIFQVGKYIDPTWPDNEVPTEIIYLQMEVLSRLLHICPVEDVEAVVSTWSGLELELSTRTDVRDVYSLSNNSTNPKHLRKEIVQQVSSSVSNFLSDGIKWAIGEGK</sequence>
<dbReference type="eggNOG" id="ENOG502RS0W">
    <property type="taxonomic scope" value="Eukaryota"/>
</dbReference>
<dbReference type="OMA" id="KFVDPNW"/>
<protein>
    <submittedName>
        <fullName evidence="6">AER129Cp</fullName>
    </submittedName>
</protein>
<dbReference type="Pfam" id="PF08314">
    <property type="entry name" value="Sec39"/>
    <property type="match status" value="2"/>
</dbReference>
<dbReference type="PANTHER" id="PTHR40787">
    <property type="entry name" value="SECRETED PROTEIN"/>
    <property type="match status" value="1"/>
</dbReference>
<organism evidence="6 7">
    <name type="scientific">Eremothecium gossypii (strain ATCC 10895 / CBS 109.51 / FGSC 9923 / NRRL Y-1056)</name>
    <name type="common">Yeast</name>
    <name type="synonym">Ashbya gossypii</name>
    <dbReference type="NCBI Taxonomy" id="284811"/>
    <lineage>
        <taxon>Eukaryota</taxon>
        <taxon>Fungi</taxon>
        <taxon>Dikarya</taxon>
        <taxon>Ascomycota</taxon>
        <taxon>Saccharomycotina</taxon>
        <taxon>Saccharomycetes</taxon>
        <taxon>Saccharomycetales</taxon>
        <taxon>Saccharomycetaceae</taxon>
        <taxon>Eremothecium</taxon>
    </lineage>
</organism>
<evidence type="ECO:0000313" key="6">
    <source>
        <dbReference type="EMBL" id="AAS52812.1"/>
    </source>
</evidence>
<keyword evidence="3" id="KW-0256">Endoplasmic reticulum</keyword>
<dbReference type="PANTHER" id="PTHR40787:SF3">
    <property type="entry name" value="PROTEIN TRANSPORT PROTEIN SEC39"/>
    <property type="match status" value="1"/>
</dbReference>
<dbReference type="AlphaFoldDB" id="Q756Y5"/>
<keyword evidence="4" id="KW-0653">Protein transport</keyword>
<dbReference type="GO" id="GO:0005783">
    <property type="term" value="C:endoplasmic reticulum"/>
    <property type="evidence" value="ECO:0007669"/>
    <property type="project" value="UniProtKB-SubCell"/>
</dbReference>
<dbReference type="InParanoid" id="Q756Y5"/>
<evidence type="ECO:0000313" key="7">
    <source>
        <dbReference type="Proteomes" id="UP000000591"/>
    </source>
</evidence>
<comment type="subcellular location">
    <subcellularLocation>
        <location evidence="1">Endoplasmic reticulum</location>
    </subcellularLocation>
</comment>
<proteinExistence type="predicted"/>
<dbReference type="EMBL" id="AE016818">
    <property type="protein sequence ID" value="AAS52812.1"/>
    <property type="molecule type" value="Genomic_DNA"/>
</dbReference>
<dbReference type="GeneID" id="4621194"/>
<dbReference type="KEGG" id="ago:AGOS_AER129C"/>
<evidence type="ECO:0000256" key="2">
    <source>
        <dbReference type="ARBA" id="ARBA00022448"/>
    </source>
</evidence>
<dbReference type="HOGENOM" id="CLU_389403_0_0_1"/>
<dbReference type="RefSeq" id="NP_984988.1">
    <property type="nucleotide sequence ID" value="NM_210342.1"/>
</dbReference>
<dbReference type="Proteomes" id="UP000000591">
    <property type="component" value="Chromosome V"/>
</dbReference>
<name>Q756Y5_EREGS</name>
<dbReference type="GO" id="GO:0015031">
    <property type="term" value="P:protein transport"/>
    <property type="evidence" value="ECO:0007669"/>
    <property type="project" value="UniProtKB-KW"/>
</dbReference>
<dbReference type="STRING" id="284811.Q756Y5"/>
<feature type="domain" description="Sec39" evidence="5">
    <location>
        <begin position="15"/>
        <end position="230"/>
    </location>
</feature>
<evidence type="ECO:0000256" key="3">
    <source>
        <dbReference type="ARBA" id="ARBA00022824"/>
    </source>
</evidence>
<reference evidence="6 7" key="1">
    <citation type="journal article" date="2004" name="Science">
        <title>The Ashbya gossypii genome as a tool for mapping the ancient Saccharomyces cerevisiae genome.</title>
        <authorList>
            <person name="Dietrich F.S."/>
            <person name="Voegeli S."/>
            <person name="Brachat S."/>
            <person name="Lerch A."/>
            <person name="Gates K."/>
            <person name="Steiner S."/>
            <person name="Mohr C."/>
            <person name="Pohlmann R."/>
            <person name="Luedi P."/>
            <person name="Choi S."/>
            <person name="Wing R.A."/>
            <person name="Flavier A."/>
            <person name="Gaffney T.D."/>
            <person name="Philippsen P."/>
        </authorList>
    </citation>
    <scope>NUCLEOTIDE SEQUENCE [LARGE SCALE GENOMIC DNA]</scope>
    <source>
        <strain evidence="7">ATCC 10895 / CBS 109.51 / FGSC 9923 / NRRL Y-1056</strain>
    </source>
</reference>
<reference evidence="7" key="2">
    <citation type="journal article" date="2013" name="G3 (Bethesda)">
        <title>Genomes of Ashbya fungi isolated from insects reveal four mating-type loci, numerous translocations, lack of transposons, and distinct gene duplications.</title>
        <authorList>
            <person name="Dietrich F.S."/>
            <person name="Voegeli S."/>
            <person name="Kuo S."/>
            <person name="Philippsen P."/>
        </authorList>
    </citation>
    <scope>GENOME REANNOTATION</scope>
    <source>
        <strain evidence="7">ATCC 10895 / CBS 109.51 / FGSC 9923 / NRRL Y-1056</strain>
    </source>
</reference>
<evidence type="ECO:0000256" key="4">
    <source>
        <dbReference type="ARBA" id="ARBA00022927"/>
    </source>
</evidence>
<dbReference type="InterPro" id="IPR013244">
    <property type="entry name" value="Sec39_domain"/>
</dbReference>
<accession>Q756Y5</accession>
<gene>
    <name evidence="6" type="ORF">AGOS_AER129C</name>
</gene>
<dbReference type="GO" id="GO:0006890">
    <property type="term" value="P:retrograde vesicle-mediated transport, Golgi to endoplasmic reticulum"/>
    <property type="evidence" value="ECO:0007669"/>
    <property type="project" value="InterPro"/>
</dbReference>
<dbReference type="FunCoup" id="Q756Y5">
    <property type="interactions" value="50"/>
</dbReference>
<evidence type="ECO:0000256" key="1">
    <source>
        <dbReference type="ARBA" id="ARBA00004240"/>
    </source>
</evidence>
<dbReference type="OrthoDB" id="342024at2759"/>